<feature type="region of interest" description="Disordered" evidence="8">
    <location>
        <begin position="110"/>
        <end position="129"/>
    </location>
</feature>
<name>A0A0C3B3A0_PILCF</name>
<feature type="region of interest" description="Disordered" evidence="8">
    <location>
        <begin position="187"/>
        <end position="213"/>
    </location>
</feature>
<keyword evidence="3" id="KW-0862">Zinc</keyword>
<dbReference type="GO" id="GO:0008270">
    <property type="term" value="F:zinc ion binding"/>
    <property type="evidence" value="ECO:0007669"/>
    <property type="project" value="InterPro"/>
</dbReference>
<dbReference type="STRING" id="765440.A0A0C3B3A0"/>
<dbReference type="PANTHER" id="PTHR31986">
    <property type="entry name" value="REGULATOR OF DRUG SENSITIVITY 2"/>
    <property type="match status" value="1"/>
</dbReference>
<dbReference type="InterPro" id="IPR053045">
    <property type="entry name" value="Zinc_cluster_trans_reg"/>
</dbReference>
<feature type="compositionally biased region" description="Polar residues" evidence="8">
    <location>
        <begin position="1"/>
        <end position="15"/>
    </location>
</feature>
<evidence type="ECO:0000256" key="4">
    <source>
        <dbReference type="ARBA" id="ARBA00023015"/>
    </source>
</evidence>
<keyword evidence="5" id="KW-0238">DNA-binding</keyword>
<feature type="region of interest" description="Disordered" evidence="8">
    <location>
        <begin position="1"/>
        <end position="41"/>
    </location>
</feature>
<feature type="region of interest" description="Disordered" evidence="8">
    <location>
        <begin position="80"/>
        <end position="100"/>
    </location>
</feature>
<dbReference type="EMBL" id="KN833003">
    <property type="protein sequence ID" value="KIM80658.1"/>
    <property type="molecule type" value="Genomic_DNA"/>
</dbReference>
<reference evidence="10 11" key="1">
    <citation type="submission" date="2014-04" db="EMBL/GenBank/DDBJ databases">
        <authorList>
            <consortium name="DOE Joint Genome Institute"/>
            <person name="Kuo A."/>
            <person name="Tarkka M."/>
            <person name="Buscot F."/>
            <person name="Kohler A."/>
            <person name="Nagy L.G."/>
            <person name="Floudas D."/>
            <person name="Copeland A."/>
            <person name="Barry K.W."/>
            <person name="Cichocki N."/>
            <person name="Veneault-Fourrey C."/>
            <person name="LaButti K."/>
            <person name="Lindquist E.A."/>
            <person name="Lipzen A."/>
            <person name="Lundell T."/>
            <person name="Morin E."/>
            <person name="Murat C."/>
            <person name="Sun H."/>
            <person name="Tunlid A."/>
            <person name="Henrissat B."/>
            <person name="Grigoriev I.V."/>
            <person name="Hibbett D.S."/>
            <person name="Martin F."/>
            <person name="Nordberg H.P."/>
            <person name="Cantor M.N."/>
            <person name="Hua S.X."/>
        </authorList>
    </citation>
    <scope>NUCLEOTIDE SEQUENCE [LARGE SCALE GENOMIC DNA]</scope>
    <source>
        <strain evidence="10 11">F 1598</strain>
    </source>
</reference>
<gene>
    <name evidence="10" type="ORF">PILCRDRAFT_528412</name>
</gene>
<evidence type="ECO:0000256" key="8">
    <source>
        <dbReference type="SAM" id="MobiDB-lite"/>
    </source>
</evidence>
<dbReference type="FunFam" id="4.10.240.10:FF:000002">
    <property type="entry name" value="Zn cluster transcription factor Rds2"/>
    <property type="match status" value="1"/>
</dbReference>
<dbReference type="HOGENOM" id="CLU_010748_0_1_1"/>
<evidence type="ECO:0000256" key="5">
    <source>
        <dbReference type="ARBA" id="ARBA00023125"/>
    </source>
</evidence>
<dbReference type="Pfam" id="PF24990">
    <property type="entry name" value="PAS_13"/>
    <property type="match status" value="1"/>
</dbReference>
<evidence type="ECO:0000259" key="9">
    <source>
        <dbReference type="PROSITE" id="PS50048"/>
    </source>
</evidence>
<keyword evidence="2" id="KW-0479">Metal-binding</keyword>
<dbReference type="AlphaFoldDB" id="A0A0C3B3A0"/>
<evidence type="ECO:0000313" key="11">
    <source>
        <dbReference type="Proteomes" id="UP000054166"/>
    </source>
</evidence>
<dbReference type="GO" id="GO:0000977">
    <property type="term" value="F:RNA polymerase II transcription regulatory region sequence-specific DNA binding"/>
    <property type="evidence" value="ECO:0007669"/>
    <property type="project" value="TreeGrafter"/>
</dbReference>
<protein>
    <recommendedName>
        <fullName evidence="9">Zn(2)-C6 fungal-type domain-containing protein</fullName>
    </recommendedName>
</protein>
<evidence type="ECO:0000256" key="7">
    <source>
        <dbReference type="ARBA" id="ARBA00023242"/>
    </source>
</evidence>
<dbReference type="InParanoid" id="A0A0C3B3A0"/>
<keyword evidence="11" id="KW-1185">Reference proteome</keyword>
<sequence>MSNYANQSYSESVQPGPSGPAFPEPDHSAGDDEDGGKKKVAKRRKVNHACLYCRRSHMTCDEGRPCQRCIKREIGHLCHDEQKPSKSAEKHGSVRQPSMDMSRQLSQNLYPSQSIPQTPNSPWSMGAPQGQFLYQPESFGNEFSVLTDFLETLDDRQFFTPPPSTVTPSLMSAASYATPSSAHVENTFIPDTGASTSMPPPQNLPLERPKDESVPNVIPTPSKAEQFLLTAADQAPGSRDERLNRVIHSKYEAGLLKPYNYVKGYARLSRWMDRNVSQESKQQILQPLSVLRPKFRAIAQSLKDIDLVLIEEAFERLLLDYDRVFSAMAVPACLWRRTGEIYKGNREFSELVGVDGYMMRDGRLCIYELMAEESAVNYWEKYGQVAFDSNQKAVLTSCVLRYKPLITTPGAVAITATSRGNKRQPELPNEEGFINCCLSFTIRRDTWGIPSMIVGNFIKC</sequence>
<evidence type="ECO:0000256" key="1">
    <source>
        <dbReference type="ARBA" id="ARBA00004123"/>
    </source>
</evidence>
<dbReference type="PROSITE" id="PS50048">
    <property type="entry name" value="ZN2_CY6_FUNGAL_2"/>
    <property type="match status" value="1"/>
</dbReference>
<feature type="compositionally biased region" description="Polar residues" evidence="8">
    <location>
        <begin position="110"/>
        <end position="123"/>
    </location>
</feature>
<organism evidence="10 11">
    <name type="scientific">Piloderma croceum (strain F 1598)</name>
    <dbReference type="NCBI Taxonomy" id="765440"/>
    <lineage>
        <taxon>Eukaryota</taxon>
        <taxon>Fungi</taxon>
        <taxon>Dikarya</taxon>
        <taxon>Basidiomycota</taxon>
        <taxon>Agaricomycotina</taxon>
        <taxon>Agaricomycetes</taxon>
        <taxon>Agaricomycetidae</taxon>
        <taxon>Atheliales</taxon>
        <taxon>Atheliaceae</taxon>
        <taxon>Piloderma</taxon>
    </lineage>
</organism>
<keyword evidence="4" id="KW-0805">Transcription regulation</keyword>
<dbReference type="OrthoDB" id="65716at2759"/>
<dbReference type="InterPro" id="IPR001138">
    <property type="entry name" value="Zn2Cys6_DnaBD"/>
</dbReference>
<dbReference type="InterPro" id="IPR036864">
    <property type="entry name" value="Zn2-C6_fun-type_DNA-bd_sf"/>
</dbReference>
<dbReference type="Proteomes" id="UP000054166">
    <property type="component" value="Unassembled WGS sequence"/>
</dbReference>
<evidence type="ECO:0000256" key="6">
    <source>
        <dbReference type="ARBA" id="ARBA00023163"/>
    </source>
</evidence>
<dbReference type="SUPFAM" id="SSF57701">
    <property type="entry name" value="Zn2/Cys6 DNA-binding domain"/>
    <property type="match status" value="1"/>
</dbReference>
<comment type="subcellular location">
    <subcellularLocation>
        <location evidence="1">Nucleus</location>
    </subcellularLocation>
</comment>
<dbReference type="PANTHER" id="PTHR31986:SF7">
    <property type="entry name" value="REGULATOR OF DRUG SENSITIVITY 2"/>
    <property type="match status" value="1"/>
</dbReference>
<dbReference type="Pfam" id="PF00172">
    <property type="entry name" value="Zn_clus"/>
    <property type="match status" value="1"/>
</dbReference>
<dbReference type="GO" id="GO:0000981">
    <property type="term" value="F:DNA-binding transcription factor activity, RNA polymerase II-specific"/>
    <property type="evidence" value="ECO:0007669"/>
    <property type="project" value="InterPro"/>
</dbReference>
<dbReference type="CDD" id="cd00067">
    <property type="entry name" value="GAL4"/>
    <property type="match status" value="1"/>
</dbReference>
<dbReference type="Gene3D" id="4.10.240.10">
    <property type="entry name" value="Zn(2)-C6 fungal-type DNA-binding domain"/>
    <property type="match status" value="1"/>
</dbReference>
<keyword evidence="6" id="KW-0804">Transcription</keyword>
<evidence type="ECO:0000256" key="2">
    <source>
        <dbReference type="ARBA" id="ARBA00022723"/>
    </source>
</evidence>
<evidence type="ECO:0000256" key="3">
    <source>
        <dbReference type="ARBA" id="ARBA00022833"/>
    </source>
</evidence>
<reference evidence="11" key="2">
    <citation type="submission" date="2015-01" db="EMBL/GenBank/DDBJ databases">
        <title>Evolutionary Origins and Diversification of the Mycorrhizal Mutualists.</title>
        <authorList>
            <consortium name="DOE Joint Genome Institute"/>
            <consortium name="Mycorrhizal Genomics Consortium"/>
            <person name="Kohler A."/>
            <person name="Kuo A."/>
            <person name="Nagy L.G."/>
            <person name="Floudas D."/>
            <person name="Copeland A."/>
            <person name="Barry K.W."/>
            <person name="Cichocki N."/>
            <person name="Veneault-Fourrey C."/>
            <person name="LaButti K."/>
            <person name="Lindquist E.A."/>
            <person name="Lipzen A."/>
            <person name="Lundell T."/>
            <person name="Morin E."/>
            <person name="Murat C."/>
            <person name="Riley R."/>
            <person name="Ohm R."/>
            <person name="Sun H."/>
            <person name="Tunlid A."/>
            <person name="Henrissat B."/>
            <person name="Grigoriev I.V."/>
            <person name="Hibbett D.S."/>
            <person name="Martin F."/>
        </authorList>
    </citation>
    <scope>NUCLEOTIDE SEQUENCE [LARGE SCALE GENOMIC DNA]</scope>
    <source>
        <strain evidence="11">F 1598</strain>
    </source>
</reference>
<dbReference type="GO" id="GO:0005634">
    <property type="term" value="C:nucleus"/>
    <property type="evidence" value="ECO:0007669"/>
    <property type="project" value="UniProtKB-SubCell"/>
</dbReference>
<dbReference type="PROSITE" id="PS00463">
    <property type="entry name" value="ZN2_CY6_FUNGAL_1"/>
    <property type="match status" value="1"/>
</dbReference>
<feature type="compositionally biased region" description="Basic and acidic residues" evidence="8">
    <location>
        <begin position="80"/>
        <end position="92"/>
    </location>
</feature>
<dbReference type="SMART" id="SM00066">
    <property type="entry name" value="GAL4"/>
    <property type="match status" value="1"/>
</dbReference>
<feature type="domain" description="Zn(2)-C6 fungal-type" evidence="9">
    <location>
        <begin position="49"/>
        <end position="78"/>
    </location>
</feature>
<proteinExistence type="predicted"/>
<keyword evidence="7" id="KW-0539">Nucleus</keyword>
<evidence type="ECO:0000313" key="10">
    <source>
        <dbReference type="EMBL" id="KIM80658.1"/>
    </source>
</evidence>
<accession>A0A0C3B3A0</accession>
<dbReference type="InterPro" id="IPR056751">
    <property type="entry name" value="PAS_13"/>
</dbReference>